<dbReference type="Proteomes" id="UP001424741">
    <property type="component" value="Unassembled WGS sequence"/>
</dbReference>
<name>A0ABP9V8Z4_9BACT</name>
<organism evidence="1 2">
    <name type="scientific">Rubritalea halochordaticola</name>
    <dbReference type="NCBI Taxonomy" id="714537"/>
    <lineage>
        <taxon>Bacteria</taxon>
        <taxon>Pseudomonadati</taxon>
        <taxon>Verrucomicrobiota</taxon>
        <taxon>Verrucomicrobiia</taxon>
        <taxon>Verrucomicrobiales</taxon>
        <taxon>Rubritaleaceae</taxon>
        <taxon>Rubritalea</taxon>
    </lineage>
</organism>
<evidence type="ECO:0000313" key="1">
    <source>
        <dbReference type="EMBL" id="GAA5497526.1"/>
    </source>
</evidence>
<evidence type="ECO:0000313" key="2">
    <source>
        <dbReference type="Proteomes" id="UP001424741"/>
    </source>
</evidence>
<dbReference type="EMBL" id="BAABRL010000016">
    <property type="protein sequence ID" value="GAA5497526.1"/>
    <property type="molecule type" value="Genomic_DNA"/>
</dbReference>
<keyword evidence="2" id="KW-1185">Reference proteome</keyword>
<gene>
    <name evidence="1" type="ORF">Rhal01_03722</name>
</gene>
<reference evidence="1 2" key="1">
    <citation type="submission" date="2024-02" db="EMBL/GenBank/DDBJ databases">
        <title>Rubritalea halochordaticola NBRC 107102.</title>
        <authorList>
            <person name="Ichikawa N."/>
            <person name="Katano-Makiyama Y."/>
            <person name="Hidaka K."/>
        </authorList>
    </citation>
    <scope>NUCLEOTIDE SEQUENCE [LARGE SCALE GENOMIC DNA]</scope>
    <source>
        <strain evidence="1 2">NBRC 107102</strain>
    </source>
</reference>
<protein>
    <submittedName>
        <fullName evidence="1">Uncharacterized protein</fullName>
    </submittedName>
</protein>
<proteinExistence type="predicted"/>
<sequence length="49" mass="5786">MNNMLPIIRLALNFDIFYYTLLDSTFVLDLQHVRLSDQGTNQIEKEIEV</sequence>
<comment type="caution">
    <text evidence="1">The sequence shown here is derived from an EMBL/GenBank/DDBJ whole genome shotgun (WGS) entry which is preliminary data.</text>
</comment>
<accession>A0ABP9V8Z4</accession>